<dbReference type="InterPro" id="IPR029479">
    <property type="entry name" value="Nitroreductase"/>
</dbReference>
<accession>A0A517N0M9</accession>
<dbReference type="Proteomes" id="UP000319852">
    <property type="component" value="Chromosome"/>
</dbReference>
<keyword evidence="5" id="KW-1185">Reference proteome</keyword>
<evidence type="ECO:0000256" key="1">
    <source>
        <dbReference type="ARBA" id="ARBA00007118"/>
    </source>
</evidence>
<dbReference type="KEGG" id="amob:HG15A2_40220"/>
<dbReference type="Pfam" id="PF00881">
    <property type="entry name" value="Nitroreductase"/>
    <property type="match status" value="2"/>
</dbReference>
<dbReference type="EC" id="1.5.1.39" evidence="4"/>
<comment type="similarity">
    <text evidence="1">Belongs to the nitroreductase family.</text>
</comment>
<name>A0A517N0M9_9BACT</name>
<feature type="domain" description="Nitroreductase" evidence="3">
    <location>
        <begin position="180"/>
        <end position="230"/>
    </location>
</feature>
<reference evidence="4 5" key="1">
    <citation type="submission" date="2019-02" db="EMBL/GenBank/DDBJ databases">
        <title>Deep-cultivation of Planctomycetes and their phenomic and genomic characterization uncovers novel biology.</title>
        <authorList>
            <person name="Wiegand S."/>
            <person name="Jogler M."/>
            <person name="Boedeker C."/>
            <person name="Pinto D."/>
            <person name="Vollmers J."/>
            <person name="Rivas-Marin E."/>
            <person name="Kohn T."/>
            <person name="Peeters S.H."/>
            <person name="Heuer A."/>
            <person name="Rast P."/>
            <person name="Oberbeckmann S."/>
            <person name="Bunk B."/>
            <person name="Jeske O."/>
            <person name="Meyerdierks A."/>
            <person name="Storesund J.E."/>
            <person name="Kallscheuer N."/>
            <person name="Luecker S."/>
            <person name="Lage O.M."/>
            <person name="Pohl T."/>
            <person name="Merkel B.J."/>
            <person name="Hornburger P."/>
            <person name="Mueller R.-W."/>
            <person name="Bruemmer F."/>
            <person name="Labrenz M."/>
            <person name="Spormann A.M."/>
            <person name="Op den Camp H."/>
            <person name="Overmann J."/>
            <person name="Amann R."/>
            <person name="Jetten M.S.M."/>
            <person name="Mascher T."/>
            <person name="Medema M.H."/>
            <person name="Devos D.P."/>
            <person name="Kaster A.-K."/>
            <person name="Ovreas L."/>
            <person name="Rohde M."/>
            <person name="Galperin M.Y."/>
            <person name="Jogler C."/>
        </authorList>
    </citation>
    <scope>NUCLEOTIDE SEQUENCE [LARGE SCALE GENOMIC DNA]</scope>
    <source>
        <strain evidence="4 5">HG15A2</strain>
    </source>
</reference>
<evidence type="ECO:0000256" key="2">
    <source>
        <dbReference type="ARBA" id="ARBA00023002"/>
    </source>
</evidence>
<keyword evidence="2 4" id="KW-0560">Oxidoreductase</keyword>
<evidence type="ECO:0000313" key="5">
    <source>
        <dbReference type="Proteomes" id="UP000319852"/>
    </source>
</evidence>
<protein>
    <submittedName>
        <fullName evidence="4">FMN reductase [NAD(P)H]</fullName>
        <ecNumber evidence="4">1.5.1.39</ecNumber>
    </submittedName>
</protein>
<proteinExistence type="inferred from homology"/>
<dbReference type="PANTHER" id="PTHR43673">
    <property type="entry name" value="NAD(P)H NITROREDUCTASE YDGI-RELATED"/>
    <property type="match status" value="1"/>
</dbReference>
<dbReference type="SUPFAM" id="SSF55469">
    <property type="entry name" value="FMN-dependent nitroreductase-like"/>
    <property type="match status" value="1"/>
</dbReference>
<dbReference type="InterPro" id="IPR000415">
    <property type="entry name" value="Nitroreductase-like"/>
</dbReference>
<evidence type="ECO:0000259" key="3">
    <source>
        <dbReference type="Pfam" id="PF00881"/>
    </source>
</evidence>
<dbReference type="OrthoDB" id="9802760at2"/>
<feature type="domain" description="Nitroreductase" evidence="3">
    <location>
        <begin position="236"/>
        <end position="323"/>
    </location>
</feature>
<dbReference type="AlphaFoldDB" id="A0A517N0M9"/>
<dbReference type="PANTHER" id="PTHR43673:SF10">
    <property type="entry name" value="NADH DEHYDROGENASE_NAD(P)H NITROREDUCTASE XCC3605-RELATED"/>
    <property type="match status" value="1"/>
</dbReference>
<sequence length="347" mass="40198">MLRRVKSKLLRSSRFNSLLRACVRWPFFADCYYCFSGSFRREHRAVLLGKLSHLNKKDEVCHSGATYTLRRNVHRLEKGLIMRPRRASFALDYLGETMQAYEETIGLASEENQALLTWAYDVLFKYYSVVTENAEVDAFRTHFEAMEVPQRTEPNQLIPYQRATNPLRVDLQGIQELAYRRRSVRWYLDKPVPRSFLDEAIEVAKLSPSACNRQPFSFQVFDDPEDARRVGAIPWGTKGFAEHFQCVIVIIGDLSAYFDERDRHIIYIDAGLSAMALQFALESQGVSSCCINWPDIEAKEIEMQEVLGLELYQRPIMCMSVGYPDPQGSVPYSQKKTLNEIRTYRQL</sequence>
<dbReference type="Gene3D" id="3.40.109.10">
    <property type="entry name" value="NADH Oxidase"/>
    <property type="match status" value="1"/>
</dbReference>
<dbReference type="GO" id="GO:0008752">
    <property type="term" value="F:FMN reductase [NAD(P)H] activity"/>
    <property type="evidence" value="ECO:0007669"/>
    <property type="project" value="UniProtKB-EC"/>
</dbReference>
<organism evidence="4 5">
    <name type="scientific">Adhaeretor mobilis</name>
    <dbReference type="NCBI Taxonomy" id="1930276"/>
    <lineage>
        <taxon>Bacteria</taxon>
        <taxon>Pseudomonadati</taxon>
        <taxon>Planctomycetota</taxon>
        <taxon>Planctomycetia</taxon>
        <taxon>Pirellulales</taxon>
        <taxon>Lacipirellulaceae</taxon>
        <taxon>Adhaeretor</taxon>
    </lineage>
</organism>
<evidence type="ECO:0000313" key="4">
    <source>
        <dbReference type="EMBL" id="QDT00683.1"/>
    </source>
</evidence>
<dbReference type="EMBL" id="CP036263">
    <property type="protein sequence ID" value="QDT00683.1"/>
    <property type="molecule type" value="Genomic_DNA"/>
</dbReference>
<dbReference type="CDD" id="cd02062">
    <property type="entry name" value="Nitro_FMN_reductase"/>
    <property type="match status" value="1"/>
</dbReference>
<gene>
    <name evidence="4" type="primary">nfrA2</name>
    <name evidence="4" type="ORF">HG15A2_40220</name>
</gene>